<dbReference type="SMART" id="SM00220">
    <property type="entry name" value="S_TKc"/>
    <property type="match status" value="1"/>
</dbReference>
<keyword evidence="4 5" id="KW-0067">ATP-binding</keyword>
<dbReference type="PANTHER" id="PTHR43289">
    <property type="entry name" value="MITOGEN-ACTIVATED PROTEIN KINASE KINASE KINASE 20-RELATED"/>
    <property type="match status" value="1"/>
</dbReference>
<sequence length="734" mass="76616">MFKPLLHDDPHRVGSYRLIARLGSGGMGTVYLARSPGGRTVALKTVHARIAADATFRTRFRLEVDAARVIGGLHGAQVVDADPLADTPWLATEYVLGPPLDEAVTRGGPLPEAAVRAVGAALCGALGQLHRSDVVHRDLKPSNVMISAYGPKVIDFGIARALGDDRLTRTGTAAGTPAYMSPEQASGQEQIPAGDVFALAGVLVFAATGHGPFGSGQAADLIYRVRYADPDLTGVPPSLAPVLARCLAKGPALRPATGELAAALHDGHGEFADHLPDPLLSEIARRAAEVWQVRPERLPAPAEPPAIATTAPAPRRAALSRRGILSLGGVVAAGAFAGAGLWLRPDGADAKSTAEGPPTSSASPTVRDTAGPWDVLWTTGKGKAHEATPPLFVDESIVVTMGSQLRSIDPANGSERWMFFPVSTGGRAVTDGSLLYWIVGETTKQHSVVTVSLTSGRQERTVTTLKDLGLPEGANGDLLCATAETVYLAAGDNSAETFDWHLYAVNSLTGELRWRAPLQEPGKGSGYNGACGRIVGDRIVVVQTSYDLSFSAYDTNSGKALWHRLLEAAASTRSPLVSSGAQLADDGTHLYIGTAALQAIGLSNGTVIWEFGRDRGIGTSSSGDRYGPPTVQNGVVYAAEGERGIVALDPKRGELLWEVAAPEGSATTATAPPVVVGKHLYYGDEQGVGAIELSSRTYAGSLRTPIRNFALAPGKDILVGNGGDREAEALRLDG</sequence>
<feature type="region of interest" description="Disordered" evidence="6">
    <location>
        <begin position="348"/>
        <end position="371"/>
    </location>
</feature>
<reference evidence="9" key="1">
    <citation type="journal article" date="2019" name="Int. J. Syst. Evol. Microbiol.">
        <title>The Global Catalogue of Microorganisms (GCM) 10K type strain sequencing project: providing services to taxonomists for standard genome sequencing and annotation.</title>
        <authorList>
            <consortium name="The Broad Institute Genomics Platform"/>
            <consortium name="The Broad Institute Genome Sequencing Center for Infectious Disease"/>
            <person name="Wu L."/>
            <person name="Ma J."/>
        </authorList>
    </citation>
    <scope>NUCLEOTIDE SEQUENCE [LARGE SCALE GENOMIC DNA]</scope>
    <source>
        <strain evidence="9">CCM 3243</strain>
    </source>
</reference>
<dbReference type="InterPro" id="IPR002372">
    <property type="entry name" value="PQQ_rpt_dom"/>
</dbReference>
<evidence type="ECO:0000256" key="1">
    <source>
        <dbReference type="ARBA" id="ARBA00022679"/>
    </source>
</evidence>
<dbReference type="RefSeq" id="WP_200697339.1">
    <property type="nucleotide sequence ID" value="NZ_BAAAYA010000012.1"/>
</dbReference>
<accession>A0ABV8NB65</accession>
<dbReference type="InterPro" id="IPR015943">
    <property type="entry name" value="WD40/YVTN_repeat-like_dom_sf"/>
</dbReference>
<dbReference type="EMBL" id="JBHSCF010000049">
    <property type="protein sequence ID" value="MFC4189728.1"/>
    <property type="molecule type" value="Genomic_DNA"/>
</dbReference>
<dbReference type="Gene3D" id="2.130.10.10">
    <property type="entry name" value="YVTN repeat-like/Quinoprotein amine dehydrogenase"/>
    <property type="match status" value="1"/>
</dbReference>
<dbReference type="InterPro" id="IPR018391">
    <property type="entry name" value="PQQ_b-propeller_rpt"/>
</dbReference>
<dbReference type="SUPFAM" id="SSF50998">
    <property type="entry name" value="Quinoprotein alcohol dehydrogenase-like"/>
    <property type="match status" value="1"/>
</dbReference>
<keyword evidence="2 5" id="KW-0547">Nucleotide-binding</keyword>
<gene>
    <name evidence="8" type="ORF">ACFO3R_25595</name>
</gene>
<dbReference type="GO" id="GO:0004674">
    <property type="term" value="F:protein serine/threonine kinase activity"/>
    <property type="evidence" value="ECO:0007669"/>
    <property type="project" value="UniProtKB-EC"/>
</dbReference>
<dbReference type="PROSITE" id="PS00108">
    <property type="entry name" value="PROTEIN_KINASE_ST"/>
    <property type="match status" value="1"/>
</dbReference>
<name>A0ABV8NB65_9ACTN</name>
<dbReference type="InterPro" id="IPR011047">
    <property type="entry name" value="Quinoprotein_ADH-like_sf"/>
</dbReference>
<dbReference type="CDD" id="cd14014">
    <property type="entry name" value="STKc_PknB_like"/>
    <property type="match status" value="1"/>
</dbReference>
<evidence type="ECO:0000313" key="8">
    <source>
        <dbReference type="EMBL" id="MFC4189728.1"/>
    </source>
</evidence>
<evidence type="ECO:0000256" key="4">
    <source>
        <dbReference type="ARBA" id="ARBA00022840"/>
    </source>
</evidence>
<dbReference type="SMART" id="SM00564">
    <property type="entry name" value="PQQ"/>
    <property type="match status" value="5"/>
</dbReference>
<dbReference type="SUPFAM" id="SSF56112">
    <property type="entry name" value="Protein kinase-like (PK-like)"/>
    <property type="match status" value="1"/>
</dbReference>
<evidence type="ECO:0000313" key="9">
    <source>
        <dbReference type="Proteomes" id="UP001595871"/>
    </source>
</evidence>
<dbReference type="InterPro" id="IPR017441">
    <property type="entry name" value="Protein_kinase_ATP_BS"/>
</dbReference>
<feature type="domain" description="Protein kinase" evidence="7">
    <location>
        <begin position="16"/>
        <end position="271"/>
    </location>
</feature>
<evidence type="ECO:0000259" key="7">
    <source>
        <dbReference type="PROSITE" id="PS50011"/>
    </source>
</evidence>
<dbReference type="PROSITE" id="PS00107">
    <property type="entry name" value="PROTEIN_KINASE_ATP"/>
    <property type="match status" value="1"/>
</dbReference>
<dbReference type="EC" id="2.7.11.1" evidence="8"/>
<feature type="binding site" evidence="5">
    <location>
        <position position="44"/>
    </location>
    <ligand>
        <name>ATP</name>
        <dbReference type="ChEBI" id="CHEBI:30616"/>
    </ligand>
</feature>
<evidence type="ECO:0000256" key="3">
    <source>
        <dbReference type="ARBA" id="ARBA00022777"/>
    </source>
</evidence>
<dbReference type="PROSITE" id="PS50011">
    <property type="entry name" value="PROTEIN_KINASE_DOM"/>
    <property type="match status" value="1"/>
</dbReference>
<evidence type="ECO:0000256" key="6">
    <source>
        <dbReference type="SAM" id="MobiDB-lite"/>
    </source>
</evidence>
<dbReference type="Gene3D" id="3.30.200.20">
    <property type="entry name" value="Phosphorylase Kinase, domain 1"/>
    <property type="match status" value="1"/>
</dbReference>
<protein>
    <submittedName>
        <fullName evidence="8">Serine/threonine-protein kinase</fullName>
        <ecNumber evidence="8">2.7.11.1</ecNumber>
    </submittedName>
</protein>
<dbReference type="Gene3D" id="1.10.510.10">
    <property type="entry name" value="Transferase(Phosphotransferase) domain 1"/>
    <property type="match status" value="1"/>
</dbReference>
<keyword evidence="9" id="KW-1185">Reference proteome</keyword>
<dbReference type="Proteomes" id="UP001595871">
    <property type="component" value="Unassembled WGS sequence"/>
</dbReference>
<dbReference type="Pfam" id="PF13360">
    <property type="entry name" value="PQQ_2"/>
    <property type="match status" value="1"/>
</dbReference>
<evidence type="ECO:0000256" key="2">
    <source>
        <dbReference type="ARBA" id="ARBA00022741"/>
    </source>
</evidence>
<organism evidence="8 9">
    <name type="scientific">Streptomyces flavovirens</name>
    <dbReference type="NCBI Taxonomy" id="52258"/>
    <lineage>
        <taxon>Bacteria</taxon>
        <taxon>Bacillati</taxon>
        <taxon>Actinomycetota</taxon>
        <taxon>Actinomycetes</taxon>
        <taxon>Kitasatosporales</taxon>
        <taxon>Streptomycetaceae</taxon>
        <taxon>Streptomyces</taxon>
    </lineage>
</organism>
<dbReference type="Gene3D" id="2.40.128.630">
    <property type="match status" value="1"/>
</dbReference>
<proteinExistence type="predicted"/>
<dbReference type="PANTHER" id="PTHR43289:SF34">
    <property type="entry name" value="SERINE_THREONINE-PROTEIN KINASE YBDM-RELATED"/>
    <property type="match status" value="1"/>
</dbReference>
<comment type="caution">
    <text evidence="8">The sequence shown here is derived from an EMBL/GenBank/DDBJ whole genome shotgun (WGS) entry which is preliminary data.</text>
</comment>
<dbReference type="InterPro" id="IPR008271">
    <property type="entry name" value="Ser/Thr_kinase_AS"/>
</dbReference>
<dbReference type="InterPro" id="IPR011009">
    <property type="entry name" value="Kinase-like_dom_sf"/>
</dbReference>
<keyword evidence="1 8" id="KW-0808">Transferase</keyword>
<keyword evidence="3 8" id="KW-0418">Kinase</keyword>
<dbReference type="InterPro" id="IPR000719">
    <property type="entry name" value="Prot_kinase_dom"/>
</dbReference>
<dbReference type="Pfam" id="PF00069">
    <property type="entry name" value="Pkinase"/>
    <property type="match status" value="1"/>
</dbReference>
<evidence type="ECO:0000256" key="5">
    <source>
        <dbReference type="PROSITE-ProRule" id="PRU10141"/>
    </source>
</evidence>